<organism evidence="2 3">
    <name type="scientific">Brevibacterium casei</name>
    <dbReference type="NCBI Taxonomy" id="33889"/>
    <lineage>
        <taxon>Bacteria</taxon>
        <taxon>Bacillati</taxon>
        <taxon>Actinomycetota</taxon>
        <taxon>Actinomycetes</taxon>
        <taxon>Micrococcales</taxon>
        <taxon>Brevibacteriaceae</taxon>
        <taxon>Brevibacterium</taxon>
    </lineage>
</organism>
<dbReference type="AlphaFoldDB" id="A0A7T3ZX37"/>
<dbReference type="Pfam" id="PF02585">
    <property type="entry name" value="PIG-L"/>
    <property type="match status" value="1"/>
</dbReference>
<dbReference type="InterPro" id="IPR003737">
    <property type="entry name" value="GlcNAc_PI_deacetylase-related"/>
</dbReference>
<proteinExistence type="predicted"/>
<protein>
    <submittedName>
        <fullName evidence="2">PIG-L family deacetylase</fullName>
    </submittedName>
</protein>
<evidence type="ECO:0000313" key="3">
    <source>
        <dbReference type="Proteomes" id="UP000595374"/>
    </source>
</evidence>
<name>A0A7T3ZX37_9MICO</name>
<dbReference type="InterPro" id="IPR024078">
    <property type="entry name" value="LmbE-like_dom_sf"/>
</dbReference>
<dbReference type="GO" id="GO:0016811">
    <property type="term" value="F:hydrolase activity, acting on carbon-nitrogen (but not peptide) bonds, in linear amides"/>
    <property type="evidence" value="ECO:0007669"/>
    <property type="project" value="TreeGrafter"/>
</dbReference>
<sequence length="239" mass="25976">MADLPLLDDSDIDRVLCIVAHPDDMEYGASAAVAKWTGQGKTVAYLLLTRGEAGIRSMPPDQVAPLRAEEQARACRIVGVDDLEILEFPDGMLDVSQELRRAIAKKLREFRPDAVMVTNWNLETAWGLNHVDHRAAGIATVDAIRDADNPWLFTDLADSGLEAWKASRLLVTGPDSPTDAIELSAADVAKGVESLEAHTVYLEALGDHPEPKDMITDICANTGAQAGVEYALPVRVYEM</sequence>
<dbReference type="EMBL" id="CP065989">
    <property type="protein sequence ID" value="QQB13292.1"/>
    <property type="molecule type" value="Genomic_DNA"/>
</dbReference>
<reference evidence="2 3" key="1">
    <citation type="submission" date="2020-12" db="EMBL/GenBank/DDBJ databases">
        <title>FDA dAtabase for Regulatory Grade micrObial Sequences (FDA-ARGOS): Supporting development and validation of Infectious Disease Dx tests.</title>
        <authorList>
            <person name="Sproer C."/>
            <person name="Gronow S."/>
            <person name="Severitt S."/>
            <person name="Schroder I."/>
            <person name="Tallon L."/>
            <person name="Sadzewicz L."/>
            <person name="Zhao X."/>
            <person name="Boylan J."/>
            <person name="Ott S."/>
            <person name="Bowen H."/>
            <person name="Vavikolanu K."/>
            <person name="Mehta A."/>
            <person name="Aluvathingal J."/>
            <person name="Nadendla S."/>
            <person name="Lowell S."/>
            <person name="Myers T."/>
            <person name="Yan Y."/>
            <person name="Sichtig H."/>
        </authorList>
    </citation>
    <scope>NUCLEOTIDE SEQUENCE [LARGE SCALE GENOMIC DNA]</scope>
    <source>
        <strain evidence="2 3">FDAARGOS_990</strain>
    </source>
</reference>
<gene>
    <name evidence="2" type="ORF">I6H47_10575</name>
</gene>
<dbReference type="GO" id="GO:0016137">
    <property type="term" value="P:glycoside metabolic process"/>
    <property type="evidence" value="ECO:0007669"/>
    <property type="project" value="UniProtKB-ARBA"/>
</dbReference>
<accession>A0A7T3ZX37</accession>
<dbReference type="PANTHER" id="PTHR12993:SF28">
    <property type="entry name" value="LMBE FAMILY PROTEIN"/>
    <property type="match status" value="1"/>
</dbReference>
<dbReference type="SUPFAM" id="SSF102588">
    <property type="entry name" value="LmbE-like"/>
    <property type="match status" value="1"/>
</dbReference>
<keyword evidence="1" id="KW-0862">Zinc</keyword>
<dbReference type="PANTHER" id="PTHR12993">
    <property type="entry name" value="N-ACETYLGLUCOSAMINYL-PHOSPHATIDYLINOSITOL DE-N-ACETYLASE-RELATED"/>
    <property type="match status" value="1"/>
</dbReference>
<evidence type="ECO:0000256" key="1">
    <source>
        <dbReference type="ARBA" id="ARBA00022833"/>
    </source>
</evidence>
<evidence type="ECO:0000313" key="2">
    <source>
        <dbReference type="EMBL" id="QQB13292.1"/>
    </source>
</evidence>
<dbReference type="Gene3D" id="3.40.50.10320">
    <property type="entry name" value="LmbE-like"/>
    <property type="match status" value="1"/>
</dbReference>
<dbReference type="Proteomes" id="UP000595374">
    <property type="component" value="Chromosome"/>
</dbReference>
<dbReference type="RefSeq" id="WP_198498507.1">
    <property type="nucleotide sequence ID" value="NZ_CP065989.1"/>
</dbReference>